<dbReference type="Gene3D" id="6.20.240.60">
    <property type="match status" value="1"/>
</dbReference>
<dbReference type="InterPro" id="IPR036365">
    <property type="entry name" value="PGBD-like_sf"/>
</dbReference>
<evidence type="ECO:0000256" key="3">
    <source>
        <dbReference type="ARBA" id="ARBA00022544"/>
    </source>
</evidence>
<dbReference type="PATRIC" id="fig|1121307.3.peg.1985"/>
<dbReference type="STRING" id="1121307.CLCY_5c00530"/>
<evidence type="ECO:0000256" key="8">
    <source>
        <dbReference type="NCBIfam" id="TIGR02869"/>
    </source>
</evidence>
<dbReference type="SUPFAM" id="SSF47090">
    <property type="entry name" value="PGBD-like"/>
    <property type="match status" value="1"/>
</dbReference>
<evidence type="ECO:0000256" key="4">
    <source>
        <dbReference type="ARBA" id="ARBA00022729"/>
    </source>
</evidence>
<keyword evidence="3" id="KW-0309">Germination</keyword>
<dbReference type="Pfam" id="PF07486">
    <property type="entry name" value="Hydrolase_2"/>
    <property type="match status" value="1"/>
</dbReference>
<dbReference type="Gene3D" id="1.10.10.2520">
    <property type="entry name" value="Cell wall hydrolase SleB, domain 1"/>
    <property type="match status" value="1"/>
</dbReference>
<evidence type="ECO:0000259" key="11">
    <source>
        <dbReference type="Pfam" id="PF07486"/>
    </source>
</evidence>
<keyword evidence="6" id="KW-0749">Sporulation</keyword>
<accession>A0A0J8DEY5</accession>
<dbReference type="GO" id="GO:0071555">
    <property type="term" value="P:cell wall organization"/>
    <property type="evidence" value="ECO:0007669"/>
    <property type="project" value="UniProtKB-KW"/>
</dbReference>
<evidence type="ECO:0000256" key="7">
    <source>
        <dbReference type="ARBA" id="ARBA00023316"/>
    </source>
</evidence>
<dbReference type="InterPro" id="IPR002477">
    <property type="entry name" value="Peptidoglycan-bd-like"/>
</dbReference>
<dbReference type="AlphaFoldDB" id="A0A0J8DEY5"/>
<dbReference type="Pfam" id="PF01471">
    <property type="entry name" value="PG_binding_1"/>
    <property type="match status" value="1"/>
</dbReference>
<evidence type="ECO:0000256" key="2">
    <source>
        <dbReference type="ARBA" id="ARBA00018364"/>
    </source>
</evidence>
<reference evidence="12 13" key="1">
    <citation type="submission" date="2015-06" db="EMBL/GenBank/DDBJ databases">
        <title>Draft genome sequence of the purine-degrading Clostridium cylindrosporum HC-1 (DSM 605).</title>
        <authorList>
            <person name="Poehlein A."/>
            <person name="Schiel-Bengelsdorf B."/>
            <person name="Bengelsdorf F."/>
            <person name="Daniel R."/>
            <person name="Duerre P."/>
        </authorList>
    </citation>
    <scope>NUCLEOTIDE SEQUENCE [LARGE SCALE GENOMIC DNA]</scope>
    <source>
        <strain evidence="12 13">DSM 605</strain>
    </source>
</reference>
<comment type="caution">
    <text evidence="12">The sequence shown here is derived from an EMBL/GenBank/DDBJ whole genome shotgun (WGS) entry which is preliminary data.</text>
</comment>
<dbReference type="NCBIfam" id="TIGR02869">
    <property type="entry name" value="spore_SleB"/>
    <property type="match status" value="1"/>
</dbReference>
<dbReference type="GO" id="GO:0016787">
    <property type="term" value="F:hydrolase activity"/>
    <property type="evidence" value="ECO:0007669"/>
    <property type="project" value="UniProtKB-KW"/>
</dbReference>
<dbReference type="InterPro" id="IPR036366">
    <property type="entry name" value="PGBDSf"/>
</dbReference>
<feature type="region of interest" description="Disordered" evidence="9">
    <location>
        <begin position="99"/>
        <end position="121"/>
    </location>
</feature>
<dbReference type="GO" id="GO:0030435">
    <property type="term" value="P:sporulation resulting in formation of a cellular spore"/>
    <property type="evidence" value="ECO:0007669"/>
    <property type="project" value="UniProtKB-KW"/>
</dbReference>
<evidence type="ECO:0000259" key="10">
    <source>
        <dbReference type="Pfam" id="PF01471"/>
    </source>
</evidence>
<evidence type="ECO:0000256" key="5">
    <source>
        <dbReference type="ARBA" id="ARBA00022801"/>
    </source>
</evidence>
<dbReference type="Proteomes" id="UP000036756">
    <property type="component" value="Unassembled WGS sequence"/>
</dbReference>
<dbReference type="GO" id="GO:0009847">
    <property type="term" value="P:spore germination"/>
    <property type="evidence" value="ECO:0007669"/>
    <property type="project" value="UniProtKB-UniRule"/>
</dbReference>
<keyword evidence="7" id="KW-0961">Cell wall biogenesis/degradation</keyword>
<evidence type="ECO:0000256" key="6">
    <source>
        <dbReference type="ARBA" id="ARBA00022969"/>
    </source>
</evidence>
<keyword evidence="13" id="KW-1185">Reference proteome</keyword>
<keyword evidence="4" id="KW-0732">Signal</keyword>
<feature type="domain" description="Cell wall hydrolase SleB" evidence="11">
    <location>
        <begin position="139"/>
        <end position="236"/>
    </location>
</feature>
<comment type="similarity">
    <text evidence="1">Belongs to the SleB family.</text>
</comment>
<keyword evidence="5 12" id="KW-0378">Hydrolase</keyword>
<dbReference type="InterPro" id="IPR011105">
    <property type="entry name" value="Cell_wall_hydrolase_SleB"/>
</dbReference>
<dbReference type="EMBL" id="LFVU01000004">
    <property type="protein sequence ID" value="KMT22814.1"/>
    <property type="molecule type" value="Genomic_DNA"/>
</dbReference>
<evidence type="ECO:0000313" key="13">
    <source>
        <dbReference type="Proteomes" id="UP000036756"/>
    </source>
</evidence>
<evidence type="ECO:0000256" key="1">
    <source>
        <dbReference type="ARBA" id="ARBA00007010"/>
    </source>
</evidence>
<sequence length="238" mass="25799">MRKLSLFLMLSLIVLFSGISITDYRKSTGSVPVAIYNVGSSSSTIKKLEQNLKWLGFFNGTPDNYYGYDTFEAVKKLQRDRGIKVDGIAGDKTLATLGISSGSSDKDTKPSDSNKEGSTSLSRTDELLLARAINGESRGEPYEGQVAVGAVIMNRVSDARFPNSVAGVVYQPGAFSSINDGQINADLEAAPKKAARDAINGWDPSGGCLYFYNPAKTQNKWIRSRPIVIVIGSHRFTK</sequence>
<name>A0A0J8DEY5_CLOCY</name>
<evidence type="ECO:0000256" key="9">
    <source>
        <dbReference type="SAM" id="MobiDB-lite"/>
    </source>
</evidence>
<dbReference type="Gene3D" id="1.10.101.10">
    <property type="entry name" value="PGBD-like superfamily/PGBD"/>
    <property type="match status" value="1"/>
</dbReference>
<organism evidence="12 13">
    <name type="scientific">Clostridium cylindrosporum DSM 605</name>
    <dbReference type="NCBI Taxonomy" id="1121307"/>
    <lineage>
        <taxon>Bacteria</taxon>
        <taxon>Bacillati</taxon>
        <taxon>Bacillota</taxon>
        <taxon>Clostridia</taxon>
        <taxon>Eubacteriales</taxon>
        <taxon>Clostridiaceae</taxon>
        <taxon>Clostridium</taxon>
    </lineage>
</organism>
<evidence type="ECO:0000313" key="12">
    <source>
        <dbReference type="EMBL" id="KMT22814.1"/>
    </source>
</evidence>
<dbReference type="InterPro" id="IPR014224">
    <property type="entry name" value="Spore_cortex_SleB"/>
</dbReference>
<protein>
    <recommendedName>
        <fullName evidence="2 8">Spore cortex-lytic enzyme</fullName>
    </recommendedName>
</protein>
<feature type="domain" description="Peptidoglycan binding-like" evidence="10">
    <location>
        <begin position="42"/>
        <end position="97"/>
    </location>
</feature>
<feature type="compositionally biased region" description="Basic and acidic residues" evidence="9">
    <location>
        <begin position="104"/>
        <end position="115"/>
    </location>
</feature>
<dbReference type="OrthoDB" id="9785345at2"/>
<dbReference type="InterPro" id="IPR042047">
    <property type="entry name" value="SleB_dom1"/>
</dbReference>
<gene>
    <name evidence="12" type="primary">sleB</name>
    <name evidence="12" type="ORF">CLCY_5c00530</name>
</gene>
<dbReference type="RefSeq" id="WP_048569551.1">
    <property type="nucleotide sequence ID" value="NZ_LFVU01000004.1"/>
</dbReference>
<proteinExistence type="inferred from homology"/>